<dbReference type="InterPro" id="IPR052392">
    <property type="entry name" value="Kelch-BTB_domain-containing"/>
</dbReference>
<dbReference type="Proteomes" id="UP001162131">
    <property type="component" value="Unassembled WGS sequence"/>
</dbReference>
<keyword evidence="2" id="KW-1185">Reference proteome</keyword>
<dbReference type="AlphaFoldDB" id="A0AAU9IFU2"/>
<evidence type="ECO:0000313" key="2">
    <source>
        <dbReference type="Proteomes" id="UP001162131"/>
    </source>
</evidence>
<dbReference type="EMBL" id="CAJZBQ010000002">
    <property type="protein sequence ID" value="CAG9310629.1"/>
    <property type="molecule type" value="Genomic_DNA"/>
</dbReference>
<dbReference type="PANTHER" id="PTHR46375:SF3">
    <property type="entry name" value="KELCH REPEAT AND BTB DOMAIN-CONTAINING PROTEIN 13"/>
    <property type="match status" value="1"/>
</dbReference>
<dbReference type="PANTHER" id="PTHR46375">
    <property type="entry name" value="KELCH REPEAT AND BTB DOMAIN-CONTAINING PROTEIN 13-RELATED"/>
    <property type="match status" value="1"/>
</dbReference>
<comment type="caution">
    <text evidence="1">The sequence shown here is derived from an EMBL/GenBank/DDBJ whole genome shotgun (WGS) entry which is preliminary data.</text>
</comment>
<sequence length="280" mass="32208">MEIQNELSLIKPIGGSHDFCTYSLSSKQVTENSLIMSTSFPDDYGIGILSRRYILIVGGIYQPTGHLIDQVILIDSQTLDVTELPPLPCKMKGLRVIEYNDEAYTIGGCVETKEGELKLLGNCYKFSLNFRTWIDVASMPYPCVFPGCFRIDNFIWATGGLSKDSESTRVLDCIRIYDILTNTWRINEFPLLRPSYLHYCLLFPDRRVLIFGGLRDQNSNRFSYWLGSDKRKEMPLRISMGIIDPPLLYNNKVFAFNDEMNLLIYNLETETWDTQDPYLP</sequence>
<proteinExistence type="predicted"/>
<name>A0AAU9IFU2_9CILI</name>
<dbReference type="InterPro" id="IPR015915">
    <property type="entry name" value="Kelch-typ_b-propeller"/>
</dbReference>
<dbReference type="Gene3D" id="2.120.10.80">
    <property type="entry name" value="Kelch-type beta propeller"/>
    <property type="match status" value="1"/>
</dbReference>
<gene>
    <name evidence="1" type="ORF">BSTOLATCC_MIC1471</name>
</gene>
<accession>A0AAU9IFU2</accession>
<organism evidence="1 2">
    <name type="scientific">Blepharisma stoltei</name>
    <dbReference type="NCBI Taxonomy" id="1481888"/>
    <lineage>
        <taxon>Eukaryota</taxon>
        <taxon>Sar</taxon>
        <taxon>Alveolata</taxon>
        <taxon>Ciliophora</taxon>
        <taxon>Postciliodesmatophora</taxon>
        <taxon>Heterotrichea</taxon>
        <taxon>Heterotrichida</taxon>
        <taxon>Blepharismidae</taxon>
        <taxon>Blepharisma</taxon>
    </lineage>
</organism>
<protein>
    <submittedName>
        <fullName evidence="1">Uncharacterized protein</fullName>
    </submittedName>
</protein>
<reference evidence="1" key="1">
    <citation type="submission" date="2021-09" db="EMBL/GenBank/DDBJ databases">
        <authorList>
            <consortium name="AG Swart"/>
            <person name="Singh M."/>
            <person name="Singh A."/>
            <person name="Seah K."/>
            <person name="Emmerich C."/>
        </authorList>
    </citation>
    <scope>NUCLEOTIDE SEQUENCE</scope>
    <source>
        <strain evidence="1">ATCC30299</strain>
    </source>
</reference>
<evidence type="ECO:0000313" key="1">
    <source>
        <dbReference type="EMBL" id="CAG9310629.1"/>
    </source>
</evidence>
<dbReference type="SUPFAM" id="SSF117281">
    <property type="entry name" value="Kelch motif"/>
    <property type="match status" value="1"/>
</dbReference>